<dbReference type="Proteomes" id="UP000034852">
    <property type="component" value="Unassembled WGS sequence"/>
</dbReference>
<organism evidence="1 2">
    <name type="scientific">candidate division WS6 bacterium GW2011_GWA2_37_6</name>
    <dbReference type="NCBI Taxonomy" id="1619087"/>
    <lineage>
        <taxon>Bacteria</taxon>
        <taxon>Candidatus Dojkabacteria</taxon>
    </lineage>
</organism>
<dbReference type="AlphaFoldDB" id="A0A0G0GXA1"/>
<proteinExistence type="predicted"/>
<sequence length="322" mass="36917">MNEASIDIPLPNTTPRLIIPKHDDAYKLANKPSSAITNTQEDGINLDDTRATINGNPMANGHPLAALEMMPREKNIPIQGERRDIKRVLESSTPVDRVEDIVLNYQDKEILQSLDYRLQPLVALFHDMVRYRGKEMIESGMHFGAKHKNFKMRGPDGSEHTITLTHNKVRDPRDPIPEFQLAFIKTTKSKVGDRTSERQDMLHIPVNITEEQFKNNLIDIDTRQMPTGTSFSSGYTIRSASDHIISSESANYRIENADPSIKSQSSRQLNFRYFRPEYRDRDEEFMNTMRNLGPTTFSEFVESFQERADIDVYKKIRSGKAA</sequence>
<gene>
    <name evidence="1" type="ORF">US52_C0021G0003</name>
</gene>
<dbReference type="EMBL" id="LBTH01000021">
    <property type="protein sequence ID" value="KKQ35598.1"/>
    <property type="molecule type" value="Genomic_DNA"/>
</dbReference>
<comment type="caution">
    <text evidence="1">The sequence shown here is derived from an EMBL/GenBank/DDBJ whole genome shotgun (WGS) entry which is preliminary data.</text>
</comment>
<evidence type="ECO:0000313" key="1">
    <source>
        <dbReference type="EMBL" id="KKQ35598.1"/>
    </source>
</evidence>
<protein>
    <submittedName>
        <fullName evidence="1">Uncharacterized protein</fullName>
    </submittedName>
</protein>
<accession>A0A0G0GXA1</accession>
<name>A0A0G0GXA1_9BACT</name>
<reference evidence="1" key="1">
    <citation type="journal article" date="2015" name="Nature">
        <title>rRNA introns, odd ribosomes, and small enigmatic genomes across a large radiation of phyla.</title>
        <authorList>
            <person name="Brown C.T."/>
            <person name="Hug L.A."/>
            <person name="Thomas B.C."/>
            <person name="Sharon I."/>
            <person name="Castelle C.J."/>
            <person name="Singh A."/>
            <person name="Wilkins M.J."/>
            <person name="Williams K.H."/>
            <person name="Banfield J.F."/>
        </authorList>
    </citation>
    <scope>NUCLEOTIDE SEQUENCE [LARGE SCALE GENOMIC DNA]</scope>
</reference>
<evidence type="ECO:0000313" key="2">
    <source>
        <dbReference type="Proteomes" id="UP000034852"/>
    </source>
</evidence>